<dbReference type="InterPro" id="IPR053144">
    <property type="entry name" value="Acetyltransferase_Butenolide"/>
</dbReference>
<dbReference type="EMBL" id="GL883077">
    <property type="protein sequence ID" value="EGF92639.1"/>
    <property type="molecule type" value="Genomic_DNA"/>
</dbReference>
<sequence length="140" mass="16072">MKYDITSDRSRIDFDRVYAFINGQSYWAQGIPRELFDRAMANSLCFGGWLGGEQIAFARVISDYATFANLVDVYVEREFRGMGYASALLEAVFAHPDLQGLRRFMLATSDAHHLYARFGFHAPARPDTLMERYHPDIYKG</sequence>
<keyword evidence="2" id="KW-0808">Transferase</keyword>
<dbReference type="AlphaFoldDB" id="F4QHA2"/>
<feature type="domain" description="N-acetyltransferase" evidence="1">
    <location>
        <begin position="4"/>
        <end position="140"/>
    </location>
</feature>
<dbReference type="SUPFAM" id="SSF55729">
    <property type="entry name" value="Acyl-CoA N-acyltransferases (Nat)"/>
    <property type="match status" value="1"/>
</dbReference>
<reference evidence="3" key="1">
    <citation type="submission" date="2011-03" db="EMBL/GenBank/DDBJ databases">
        <title>Draft genome sequence of Brevundimonas diminuta.</title>
        <authorList>
            <person name="Brown P.J.B."/>
            <person name="Buechlein A."/>
            <person name="Hemmerich C."/>
            <person name="Brun Y.V."/>
        </authorList>
    </citation>
    <scope>NUCLEOTIDE SEQUENCE [LARGE SCALE GENOMIC DNA]</scope>
    <source>
        <strain evidence="3">C19</strain>
    </source>
</reference>
<gene>
    <name evidence="2" type="ORF">ABI_10760</name>
</gene>
<dbReference type="GO" id="GO:0016747">
    <property type="term" value="F:acyltransferase activity, transferring groups other than amino-acyl groups"/>
    <property type="evidence" value="ECO:0007669"/>
    <property type="project" value="InterPro"/>
</dbReference>
<keyword evidence="3" id="KW-1185">Reference proteome</keyword>
<dbReference type="InterPro" id="IPR000182">
    <property type="entry name" value="GNAT_dom"/>
</dbReference>
<dbReference type="Gene3D" id="3.40.630.30">
    <property type="match status" value="1"/>
</dbReference>
<evidence type="ECO:0000313" key="3">
    <source>
        <dbReference type="Proteomes" id="UP000006512"/>
    </source>
</evidence>
<dbReference type="PANTHER" id="PTHR43233:SF1">
    <property type="entry name" value="FAMILY N-ACETYLTRANSFERASE, PUTATIVE (AFU_ORTHOLOGUE AFUA_6G03350)-RELATED"/>
    <property type="match status" value="1"/>
</dbReference>
<dbReference type="eggNOG" id="COG0454">
    <property type="taxonomic scope" value="Bacteria"/>
</dbReference>
<protein>
    <submittedName>
        <fullName evidence="2">Acetyltransferase GNAT family protein</fullName>
    </submittedName>
</protein>
<dbReference type="STRING" id="715226.ABI_10760"/>
<dbReference type="InterPro" id="IPR016181">
    <property type="entry name" value="Acyl_CoA_acyltransferase"/>
</dbReference>
<dbReference type="PROSITE" id="PS51186">
    <property type="entry name" value="GNAT"/>
    <property type="match status" value="1"/>
</dbReference>
<dbReference type="PANTHER" id="PTHR43233">
    <property type="entry name" value="FAMILY N-ACETYLTRANSFERASE, PUTATIVE (AFU_ORTHOLOGUE AFUA_6G03350)-RELATED"/>
    <property type="match status" value="1"/>
</dbReference>
<dbReference type="RefSeq" id="WP_006271819.1">
    <property type="nucleotide sequence ID" value="NZ_GL883077.1"/>
</dbReference>
<evidence type="ECO:0000259" key="1">
    <source>
        <dbReference type="PROSITE" id="PS51186"/>
    </source>
</evidence>
<evidence type="ECO:0000313" key="2">
    <source>
        <dbReference type="EMBL" id="EGF92639.1"/>
    </source>
</evidence>
<dbReference type="HOGENOM" id="CLU_086503_2_1_5"/>
<dbReference type="Pfam" id="PF00583">
    <property type="entry name" value="Acetyltransf_1"/>
    <property type="match status" value="1"/>
</dbReference>
<dbReference type="Proteomes" id="UP000006512">
    <property type="component" value="Unassembled WGS sequence"/>
</dbReference>
<dbReference type="CDD" id="cd04301">
    <property type="entry name" value="NAT_SF"/>
    <property type="match status" value="1"/>
</dbReference>
<name>F4QHA2_9CAUL</name>
<accession>F4QHA2</accession>
<dbReference type="OrthoDB" id="9797456at2"/>
<organism evidence="2 3">
    <name type="scientific">Asticcacaulis biprosthecium C19</name>
    <dbReference type="NCBI Taxonomy" id="715226"/>
    <lineage>
        <taxon>Bacteria</taxon>
        <taxon>Pseudomonadati</taxon>
        <taxon>Pseudomonadota</taxon>
        <taxon>Alphaproteobacteria</taxon>
        <taxon>Caulobacterales</taxon>
        <taxon>Caulobacteraceae</taxon>
        <taxon>Asticcacaulis</taxon>
    </lineage>
</organism>
<proteinExistence type="predicted"/>